<gene>
    <name evidence="2" type="ORF">CURHAP_LOCUS22020</name>
    <name evidence="3" type="ORF">ORAREDHAP_LOCUS21746</name>
</gene>
<reference evidence="2 4" key="2">
    <citation type="submission" date="2020-05" db="EMBL/GenBank/DDBJ databases">
        <authorList>
            <person name="Campoy J."/>
            <person name="Schneeberger K."/>
            <person name="Spophaly S."/>
        </authorList>
    </citation>
    <scope>NUCLEOTIDE SEQUENCE [LARGE SCALE GENOMIC DNA]</scope>
    <source>
        <strain evidence="2">PruArmRojPasFocal</strain>
    </source>
</reference>
<evidence type="ECO:0000313" key="5">
    <source>
        <dbReference type="Proteomes" id="UP000507245"/>
    </source>
</evidence>
<proteinExistence type="predicted"/>
<dbReference type="EMBL" id="CAEKKB010000003">
    <property type="protein sequence ID" value="CAB4304280.1"/>
    <property type="molecule type" value="Genomic_DNA"/>
</dbReference>
<reference evidence="5" key="1">
    <citation type="journal article" date="2020" name="Genome Biol.">
        <title>Gamete binning: chromosome-level and haplotype-resolved genome assembly enabled by high-throughput single-cell sequencing of gamete genomes.</title>
        <authorList>
            <person name="Campoy J.A."/>
            <person name="Sun H."/>
            <person name="Goel M."/>
            <person name="Jiao W.-B."/>
            <person name="Folz-Donahue K."/>
            <person name="Wang N."/>
            <person name="Rubio M."/>
            <person name="Liu C."/>
            <person name="Kukat C."/>
            <person name="Ruiz D."/>
            <person name="Huettel B."/>
            <person name="Schneeberger K."/>
        </authorList>
    </citation>
    <scope>NUCLEOTIDE SEQUENCE [LARGE SCALE GENOMIC DNA]</scope>
    <source>
        <strain evidence="5">cv. Rojo Pasion</strain>
    </source>
</reference>
<evidence type="ECO:0000313" key="3">
    <source>
        <dbReference type="EMBL" id="CAB4304280.1"/>
    </source>
</evidence>
<organism evidence="2 4">
    <name type="scientific">Prunus armeniaca</name>
    <name type="common">Apricot</name>
    <name type="synonym">Armeniaca vulgaris</name>
    <dbReference type="NCBI Taxonomy" id="36596"/>
    <lineage>
        <taxon>Eukaryota</taxon>
        <taxon>Viridiplantae</taxon>
        <taxon>Streptophyta</taxon>
        <taxon>Embryophyta</taxon>
        <taxon>Tracheophyta</taxon>
        <taxon>Spermatophyta</taxon>
        <taxon>Magnoliopsida</taxon>
        <taxon>eudicotyledons</taxon>
        <taxon>Gunneridae</taxon>
        <taxon>Pentapetalae</taxon>
        <taxon>rosids</taxon>
        <taxon>fabids</taxon>
        <taxon>Rosales</taxon>
        <taxon>Rosaceae</taxon>
        <taxon>Amygdaloideae</taxon>
        <taxon>Amygdaleae</taxon>
        <taxon>Prunus</taxon>
    </lineage>
</organism>
<accession>A0A6J5UF65</accession>
<dbReference type="Proteomes" id="UP000507245">
    <property type="component" value="Unassembled WGS sequence"/>
</dbReference>
<protein>
    <submittedName>
        <fullName evidence="2">Uncharacterized protein</fullName>
    </submittedName>
</protein>
<dbReference type="Proteomes" id="UP000507222">
    <property type="component" value="Unassembled WGS sequence"/>
</dbReference>
<dbReference type="AlphaFoldDB" id="A0A6J5UF65"/>
<evidence type="ECO:0000313" key="2">
    <source>
        <dbReference type="EMBL" id="CAB4273825.1"/>
    </source>
</evidence>
<name>A0A6J5UF65_PRUAR</name>
<feature type="region of interest" description="Disordered" evidence="1">
    <location>
        <begin position="86"/>
        <end position="119"/>
    </location>
</feature>
<sequence length="119" mass="13834">MKRILWALSLLECKNDELFEGSHSCGCGYNKWRAANQHMQFHQILGRPWLFQNHGHSHRQDEVRTCCNFKREHDEKLNEIKENVVEMKASSGKQMQDGKKQASQPGESRESDVLNPPDI</sequence>
<evidence type="ECO:0000256" key="1">
    <source>
        <dbReference type="SAM" id="MobiDB-lite"/>
    </source>
</evidence>
<evidence type="ECO:0000313" key="4">
    <source>
        <dbReference type="Proteomes" id="UP000507222"/>
    </source>
</evidence>
<keyword evidence="5" id="KW-1185">Reference proteome</keyword>
<dbReference type="EMBL" id="CAEKDK010000003">
    <property type="protein sequence ID" value="CAB4273825.1"/>
    <property type="molecule type" value="Genomic_DNA"/>
</dbReference>